<name>A0A7S3VHB0_9STRA</name>
<gene>
    <name evidence="1" type="ORF">CDEB00056_LOCUS24003</name>
</gene>
<evidence type="ECO:0000313" key="1">
    <source>
        <dbReference type="EMBL" id="CAE0479149.1"/>
    </source>
</evidence>
<accession>A0A7S3VHB0</accession>
<protein>
    <submittedName>
        <fullName evidence="1">Uncharacterized protein</fullName>
    </submittedName>
</protein>
<organism evidence="1">
    <name type="scientific">Chaetoceros debilis</name>
    <dbReference type="NCBI Taxonomy" id="122233"/>
    <lineage>
        <taxon>Eukaryota</taxon>
        <taxon>Sar</taxon>
        <taxon>Stramenopiles</taxon>
        <taxon>Ochrophyta</taxon>
        <taxon>Bacillariophyta</taxon>
        <taxon>Coscinodiscophyceae</taxon>
        <taxon>Chaetocerotophycidae</taxon>
        <taxon>Chaetocerotales</taxon>
        <taxon>Chaetocerotaceae</taxon>
        <taxon>Chaetoceros</taxon>
    </lineage>
</organism>
<dbReference type="EMBL" id="HBIO01031313">
    <property type="protein sequence ID" value="CAE0479149.1"/>
    <property type="molecule type" value="Transcribed_RNA"/>
</dbReference>
<proteinExistence type="predicted"/>
<dbReference type="AlphaFoldDB" id="A0A7S3VHB0"/>
<sequence>MSFQFVLFAYKVQISIPLITFRKLFTLPACLKVIMIHIITFFTRFFSSFLMLHPVLSMMPLNEHAWKMTDRFSGFRFEIRVPATFETSGINTPQFSRSRTIDRIVAKADTLFCFGWVQETNKDTLVGEARCTTQNGWKFKRDLVDLELSLPHDPTTNNDPHNKKTTDREQLITIKDYNDTKIKLHFSHFKVLDPGRETCFNDEPHQCENLLVPMW</sequence>
<reference evidence="1" key="1">
    <citation type="submission" date="2021-01" db="EMBL/GenBank/DDBJ databases">
        <authorList>
            <person name="Corre E."/>
            <person name="Pelletier E."/>
            <person name="Niang G."/>
            <person name="Scheremetjew M."/>
            <person name="Finn R."/>
            <person name="Kale V."/>
            <person name="Holt S."/>
            <person name="Cochrane G."/>
            <person name="Meng A."/>
            <person name="Brown T."/>
            <person name="Cohen L."/>
        </authorList>
    </citation>
    <scope>NUCLEOTIDE SEQUENCE</scope>
    <source>
        <strain evidence="1">MM31A-1</strain>
    </source>
</reference>